<dbReference type="Gene3D" id="2.60.40.1120">
    <property type="entry name" value="Carboxypeptidase-like, regulatory domain"/>
    <property type="match status" value="2"/>
</dbReference>
<evidence type="ECO:0000313" key="2">
    <source>
        <dbReference type="EMBL" id="HIU13038.1"/>
    </source>
</evidence>
<keyword evidence="1" id="KW-1133">Transmembrane helix</keyword>
<gene>
    <name evidence="2" type="ORF">IAD15_03095</name>
</gene>
<protein>
    <submittedName>
        <fullName evidence="2">Uncharacterized protein</fullName>
    </submittedName>
</protein>
<dbReference type="SUPFAM" id="SSF49464">
    <property type="entry name" value="Carboxypeptidase regulatory domain-like"/>
    <property type="match status" value="2"/>
</dbReference>
<reference evidence="2" key="2">
    <citation type="journal article" date="2021" name="PeerJ">
        <title>Extensive microbial diversity within the chicken gut microbiome revealed by metagenomics and culture.</title>
        <authorList>
            <person name="Gilroy R."/>
            <person name="Ravi A."/>
            <person name="Getino M."/>
            <person name="Pursley I."/>
            <person name="Horton D.L."/>
            <person name="Alikhan N.F."/>
            <person name="Baker D."/>
            <person name="Gharbi K."/>
            <person name="Hall N."/>
            <person name="Watson M."/>
            <person name="Adriaenssens E.M."/>
            <person name="Foster-Nyarko E."/>
            <person name="Jarju S."/>
            <person name="Secka A."/>
            <person name="Antonio M."/>
            <person name="Oren A."/>
            <person name="Chaudhuri R.R."/>
            <person name="La Ragione R."/>
            <person name="Hildebrand F."/>
            <person name="Pallen M.J."/>
        </authorList>
    </citation>
    <scope>NUCLEOTIDE SEQUENCE</scope>
    <source>
        <strain evidence="2">CHK195-11698</strain>
    </source>
</reference>
<dbReference type="AlphaFoldDB" id="A0A9D1HMC5"/>
<feature type="transmembrane region" description="Helical" evidence="1">
    <location>
        <begin position="165"/>
        <end position="186"/>
    </location>
</feature>
<evidence type="ECO:0000313" key="3">
    <source>
        <dbReference type="Proteomes" id="UP000824175"/>
    </source>
</evidence>
<organism evidence="2 3">
    <name type="scientific">Candidatus Fimiplasma intestinipullorum</name>
    <dbReference type="NCBI Taxonomy" id="2840825"/>
    <lineage>
        <taxon>Bacteria</taxon>
        <taxon>Bacillati</taxon>
        <taxon>Bacillota</taxon>
        <taxon>Clostridia</taxon>
        <taxon>Eubacteriales</taxon>
        <taxon>Candidatus Fimiplasma</taxon>
    </lineage>
</organism>
<reference evidence="2" key="1">
    <citation type="submission" date="2020-10" db="EMBL/GenBank/DDBJ databases">
        <authorList>
            <person name="Gilroy R."/>
        </authorList>
    </citation>
    <scope>NUCLEOTIDE SEQUENCE</scope>
    <source>
        <strain evidence="2">CHK195-11698</strain>
    </source>
</reference>
<keyword evidence="1" id="KW-0472">Membrane</keyword>
<dbReference type="Pfam" id="PF13620">
    <property type="entry name" value="CarboxypepD_reg"/>
    <property type="match status" value="1"/>
</dbReference>
<feature type="transmembrane region" description="Helical" evidence="1">
    <location>
        <begin position="12"/>
        <end position="30"/>
    </location>
</feature>
<proteinExistence type="predicted"/>
<evidence type="ECO:0000256" key="1">
    <source>
        <dbReference type="SAM" id="Phobius"/>
    </source>
</evidence>
<sequence>MKHHALKNILHGLTIFCVFAMVSFLLFLLFDQSANLNVSVTTSKTDYQSTEAIGLALELENTHASQIQNIVLENQLPEGYQVSTTSQNQTRLEKLDPEERTALSSVFVTDTTIRQLSDTLVDEQPLPETEIHYQDMRFPVMLLTAGCLILCLGLWILNRKKPLRFLPLAYVLIGLVGVLLPPILLMQEQNKVIEIRTHITIDDQPITLVSTIHYTQNDTVQSSPLENLEASEDNFVVGLSDQTLFTVAYHADVSASTPATSITLNHLSDGAISEMYDDGTHGDVTSQDGIYSYLMDVDTSTASTSQYYAMADGHMSNTQTLRVFAQPDEQDKQLVEQVNARMDEIQANYEDDFGYMIADDVDHALDEMTQYARQLYANGTLLSYERNEDNLLVQMNNGMTLIYVPSQRNIDAYDENTSVSVLSLQPCLSMYGDFTDNYIPLPEGVNNGMELPDDSAQTLDDTFSHFSNTEYNNEAVDLELIQSFQANQVIIWHGHGDYSQSKHSILLTGDEFDYWAWLFDLNYFIDNVRSLTLNYNGRVGISSKYIDKYVDNMDHSFLYLAACSSGRDDVLAQAFLDKGADAVVANSTTIYTLYNLMMQQATLTKMTELNPATLNYYTLGEALEEAKVLYGEDDGQYGTKPEGAARPLIFGGETANQFRLAEVDKGTLSGKICQASDRMTPVANATIQIYYGDTLYQTLNADSAGEYSVELSEANYRIVISAEGYLNFEAYATVTADENTYMETFLLIQNSDATSGTAAGQITNAFTGEGLEGVTLEVRQHWNNTSQGDVVSTITTSTTGEYAVHLPLGNYTVLAKKEGFIESHINIIVQEGTTAQQNGAITPIISGDDFRIILTWSTNPRDLDSHVQGTTAANQTFHTFYSDKSASFDGVEVCNLDVDDTTSYGPETITLKADGSSPYYYYIHRYAGSGSLATSEAQVRIYQGSALIGTFNVPSDGDTNLDYWNVFAIKNGELIIMNTLSATPNVEYAS</sequence>
<dbReference type="InterPro" id="IPR008969">
    <property type="entry name" value="CarboxyPept-like_regulatory"/>
</dbReference>
<dbReference type="NCBIfam" id="NF041940">
    <property type="entry name" value="choice_anch_X"/>
    <property type="match status" value="1"/>
</dbReference>
<dbReference type="EMBL" id="DVMJ01000021">
    <property type="protein sequence ID" value="HIU13038.1"/>
    <property type="molecule type" value="Genomic_DNA"/>
</dbReference>
<comment type="caution">
    <text evidence="2">The sequence shown here is derived from an EMBL/GenBank/DDBJ whole genome shotgun (WGS) entry which is preliminary data.</text>
</comment>
<name>A0A9D1HMC5_9FIRM</name>
<feature type="transmembrane region" description="Helical" evidence="1">
    <location>
        <begin position="138"/>
        <end position="158"/>
    </location>
</feature>
<keyword evidence="1" id="KW-0812">Transmembrane</keyword>
<accession>A0A9D1HMC5</accession>
<dbReference type="Proteomes" id="UP000824175">
    <property type="component" value="Unassembled WGS sequence"/>
</dbReference>